<evidence type="ECO:0008006" key="13">
    <source>
        <dbReference type="Google" id="ProtNLM"/>
    </source>
</evidence>
<evidence type="ECO:0000256" key="2">
    <source>
        <dbReference type="ARBA" id="ARBA00022490"/>
    </source>
</evidence>
<dbReference type="Pfam" id="PF21355">
    <property type="entry name" value="TRAF-mep_MATH"/>
    <property type="match status" value="1"/>
</dbReference>
<dbReference type="GO" id="GO:0005737">
    <property type="term" value="C:cytoplasm"/>
    <property type="evidence" value="ECO:0007669"/>
    <property type="project" value="UniProtKB-SubCell"/>
</dbReference>
<feature type="domain" description="TRAF-type" evidence="10">
    <location>
        <begin position="142"/>
        <end position="198"/>
    </location>
</feature>
<dbReference type="SUPFAM" id="SSF49599">
    <property type="entry name" value="TRAF domain-like"/>
    <property type="match status" value="3"/>
</dbReference>
<dbReference type="Gene3D" id="2.60.210.10">
    <property type="entry name" value="Apoptosis, Tumor Necrosis Factor Receptor Associated Protein 2, Chain A"/>
    <property type="match status" value="1"/>
</dbReference>
<keyword evidence="6 7" id="KW-0862">Zinc</keyword>
<evidence type="ECO:0000256" key="5">
    <source>
        <dbReference type="ARBA" id="ARBA00022771"/>
    </source>
</evidence>
<evidence type="ECO:0000259" key="10">
    <source>
        <dbReference type="PROSITE" id="PS50145"/>
    </source>
</evidence>
<dbReference type="PANTHER" id="PTHR10131:SF151">
    <property type="entry name" value="TNF RECEPTOR ASSOCIATED FACTOR (TRAF) HOMOLOG"/>
    <property type="match status" value="1"/>
</dbReference>
<dbReference type="Pfam" id="PF02176">
    <property type="entry name" value="zf-TRAF"/>
    <property type="match status" value="1"/>
</dbReference>
<dbReference type="GO" id="GO:0043122">
    <property type="term" value="P:regulation of canonical NF-kappaB signal transduction"/>
    <property type="evidence" value="ECO:0007669"/>
    <property type="project" value="TreeGrafter"/>
</dbReference>
<evidence type="ECO:0000256" key="7">
    <source>
        <dbReference type="PROSITE-ProRule" id="PRU00207"/>
    </source>
</evidence>
<evidence type="ECO:0000313" key="12">
    <source>
        <dbReference type="Proteomes" id="UP000218231"/>
    </source>
</evidence>
<proteinExistence type="predicted"/>
<feature type="zinc finger region" description="TRAF-type" evidence="7">
    <location>
        <begin position="142"/>
        <end position="198"/>
    </location>
</feature>
<organism evidence="11 12">
    <name type="scientific">Diploscapter pachys</name>
    <dbReference type="NCBI Taxonomy" id="2018661"/>
    <lineage>
        <taxon>Eukaryota</taxon>
        <taxon>Metazoa</taxon>
        <taxon>Ecdysozoa</taxon>
        <taxon>Nematoda</taxon>
        <taxon>Chromadorea</taxon>
        <taxon>Rhabditida</taxon>
        <taxon>Rhabditina</taxon>
        <taxon>Rhabditomorpha</taxon>
        <taxon>Rhabditoidea</taxon>
        <taxon>Rhabditidae</taxon>
        <taxon>Diploscapter</taxon>
    </lineage>
</organism>
<dbReference type="GO" id="GO:0008270">
    <property type="term" value="F:zinc ion binding"/>
    <property type="evidence" value="ECO:0007669"/>
    <property type="project" value="UniProtKB-KW"/>
</dbReference>
<dbReference type="OrthoDB" id="5574452at2759"/>
<dbReference type="AlphaFoldDB" id="A0A2A2LCE3"/>
<sequence>MVRTNGAQILDIHLESEKTATPLPELPDIVFKDCLPSNDMKCIICEQPIDKEKLVYDKKVHRAIQALTVLCSNRELGCEWADQLKVLPNHIKQCHYKSERCMNCGKRIPILTYQDHIKICKLSAQKCEYCQSTIRAALLEKHLKTCPQVIISCPFQCGVKDKTRAEIDAHRTTCPNAADSCPFMAMGCNFNGNKKAVQKHLSAEPVKHMIYLCDEMTELKSIYSLMHYEMSCIEPKHDELMRKTMTCEEIFGPQFIWKIDNLMQRTNEAKSGARTTIFSKPFMSGRHGYKMIALACLFGDGTHRGKCLSLYVAIMRGEYDGILQWPFRMMVKITLIDQQDAMFVKFEVFPIEEAELLDRNMEKSETTKKKKQHALPVVSANYQDYP</sequence>
<comment type="subcellular location">
    <subcellularLocation>
        <location evidence="1">Cytoplasm</location>
    </subcellularLocation>
</comment>
<evidence type="ECO:0000313" key="11">
    <source>
        <dbReference type="EMBL" id="PAV83745.1"/>
    </source>
</evidence>
<evidence type="ECO:0000256" key="8">
    <source>
        <dbReference type="SAM" id="MobiDB-lite"/>
    </source>
</evidence>
<dbReference type="InterPro" id="IPR008974">
    <property type="entry name" value="TRAF-like"/>
</dbReference>
<dbReference type="InterPro" id="IPR049342">
    <property type="entry name" value="TRAF1-6_MATH_dom"/>
</dbReference>
<dbReference type="InterPro" id="IPR001293">
    <property type="entry name" value="Znf_TRAF"/>
</dbReference>
<feature type="domain" description="MATH" evidence="9">
    <location>
        <begin position="252"/>
        <end position="386"/>
    </location>
</feature>
<evidence type="ECO:0000256" key="1">
    <source>
        <dbReference type="ARBA" id="ARBA00004496"/>
    </source>
</evidence>
<keyword evidence="4" id="KW-0677">Repeat</keyword>
<dbReference type="Gene3D" id="3.30.40.10">
    <property type="entry name" value="Zinc/RING finger domain, C3HC4 (zinc finger)"/>
    <property type="match status" value="2"/>
</dbReference>
<keyword evidence="3 7" id="KW-0479">Metal-binding</keyword>
<dbReference type="STRING" id="2018661.A0A2A2LCE3"/>
<dbReference type="PROSITE" id="PS50145">
    <property type="entry name" value="ZF_TRAF"/>
    <property type="match status" value="1"/>
</dbReference>
<keyword evidence="12" id="KW-1185">Reference proteome</keyword>
<protein>
    <recommendedName>
        <fullName evidence="13">TRAF-type domain-containing protein</fullName>
    </recommendedName>
</protein>
<dbReference type="PANTHER" id="PTHR10131">
    <property type="entry name" value="TNF RECEPTOR ASSOCIATED FACTOR"/>
    <property type="match status" value="1"/>
</dbReference>
<reference evidence="11 12" key="1">
    <citation type="journal article" date="2017" name="Curr. Biol.">
        <title>Genome architecture and evolution of a unichromosomal asexual nematode.</title>
        <authorList>
            <person name="Fradin H."/>
            <person name="Zegar C."/>
            <person name="Gutwein M."/>
            <person name="Lucas J."/>
            <person name="Kovtun M."/>
            <person name="Corcoran D."/>
            <person name="Baugh L.R."/>
            <person name="Kiontke K."/>
            <person name="Gunsalus K."/>
            <person name="Fitch D.H."/>
            <person name="Piano F."/>
        </authorList>
    </citation>
    <scope>NUCLEOTIDE SEQUENCE [LARGE SCALE GENOMIC DNA]</scope>
    <source>
        <strain evidence="11">PF1309</strain>
    </source>
</reference>
<keyword evidence="5 7" id="KW-0863">Zinc-finger</keyword>
<dbReference type="InterPro" id="IPR002083">
    <property type="entry name" value="MATH/TRAF_dom"/>
</dbReference>
<evidence type="ECO:0000256" key="6">
    <source>
        <dbReference type="ARBA" id="ARBA00022833"/>
    </source>
</evidence>
<dbReference type="InterPro" id="IPR013083">
    <property type="entry name" value="Znf_RING/FYVE/PHD"/>
</dbReference>
<feature type="region of interest" description="Disordered" evidence="8">
    <location>
        <begin position="365"/>
        <end position="386"/>
    </location>
</feature>
<dbReference type="EMBL" id="LIAE01006928">
    <property type="protein sequence ID" value="PAV83745.1"/>
    <property type="molecule type" value="Genomic_DNA"/>
</dbReference>
<dbReference type="PROSITE" id="PS50144">
    <property type="entry name" value="MATH"/>
    <property type="match status" value="1"/>
</dbReference>
<evidence type="ECO:0000256" key="3">
    <source>
        <dbReference type="ARBA" id="ARBA00022723"/>
    </source>
</evidence>
<gene>
    <name evidence="11" type="ORF">WR25_13314</name>
</gene>
<evidence type="ECO:0000259" key="9">
    <source>
        <dbReference type="PROSITE" id="PS50144"/>
    </source>
</evidence>
<comment type="caution">
    <text evidence="11">The sequence shown here is derived from an EMBL/GenBank/DDBJ whole genome shotgun (WGS) entry which is preliminary data.</text>
</comment>
<evidence type="ECO:0000256" key="4">
    <source>
        <dbReference type="ARBA" id="ARBA00022737"/>
    </source>
</evidence>
<name>A0A2A2LCE3_9BILA</name>
<keyword evidence="2" id="KW-0963">Cytoplasm</keyword>
<accession>A0A2A2LCE3</accession>
<dbReference type="Proteomes" id="UP000218231">
    <property type="component" value="Unassembled WGS sequence"/>
</dbReference>